<feature type="compositionally biased region" description="Low complexity" evidence="2">
    <location>
        <begin position="140"/>
        <end position="152"/>
    </location>
</feature>
<gene>
    <name evidence="4" type="ORF">Z043_119765</name>
</gene>
<dbReference type="Pfam" id="PF15386">
    <property type="entry name" value="Tantalus"/>
    <property type="match status" value="1"/>
</dbReference>
<dbReference type="PANTHER" id="PTHR14522">
    <property type="entry name" value="EMO2-RELATED"/>
    <property type="match status" value="1"/>
</dbReference>
<name>A0A0P7TM49_SCLFO</name>
<protein>
    <recommendedName>
        <fullName evidence="3">Tantalus-like domain-containing protein</fullName>
    </recommendedName>
</protein>
<evidence type="ECO:0000256" key="1">
    <source>
        <dbReference type="ARBA" id="ARBA00022553"/>
    </source>
</evidence>
<feature type="region of interest" description="Disordered" evidence="2">
    <location>
        <begin position="68"/>
        <end position="123"/>
    </location>
</feature>
<feature type="region of interest" description="Disordered" evidence="2">
    <location>
        <begin position="140"/>
        <end position="169"/>
    </location>
</feature>
<comment type="caution">
    <text evidence="4">The sequence shown here is derived from an EMBL/GenBank/DDBJ whole genome shotgun (WGS) entry which is preliminary data.</text>
</comment>
<dbReference type="AlphaFoldDB" id="A0A0P7TM49"/>
<dbReference type="STRING" id="113540.ENSSFOP00015010646"/>
<dbReference type="PANTHER" id="PTHR14522:SF2">
    <property type="entry name" value="PROLINE-RICH PROTEIN 14"/>
    <property type="match status" value="1"/>
</dbReference>
<dbReference type="InterPro" id="IPR028149">
    <property type="entry name" value="Tantalus-like"/>
</dbReference>
<feature type="compositionally biased region" description="Polar residues" evidence="2">
    <location>
        <begin position="111"/>
        <end position="123"/>
    </location>
</feature>
<feature type="domain" description="Tantalus-like" evidence="3">
    <location>
        <begin position="186"/>
        <end position="243"/>
    </location>
</feature>
<organism evidence="4 5">
    <name type="scientific">Scleropages formosus</name>
    <name type="common">Asian bonytongue</name>
    <name type="synonym">Osteoglossum formosum</name>
    <dbReference type="NCBI Taxonomy" id="113540"/>
    <lineage>
        <taxon>Eukaryota</taxon>
        <taxon>Metazoa</taxon>
        <taxon>Chordata</taxon>
        <taxon>Craniata</taxon>
        <taxon>Vertebrata</taxon>
        <taxon>Euteleostomi</taxon>
        <taxon>Actinopterygii</taxon>
        <taxon>Neopterygii</taxon>
        <taxon>Teleostei</taxon>
        <taxon>Osteoglossocephala</taxon>
        <taxon>Osteoglossomorpha</taxon>
        <taxon>Osteoglossiformes</taxon>
        <taxon>Osteoglossidae</taxon>
        <taxon>Scleropages</taxon>
    </lineage>
</organism>
<evidence type="ECO:0000313" key="4">
    <source>
        <dbReference type="EMBL" id="KPP62077.1"/>
    </source>
</evidence>
<reference evidence="4 5" key="1">
    <citation type="submission" date="2015-08" db="EMBL/GenBank/DDBJ databases">
        <title>The genome of the Asian arowana (Scleropages formosus).</title>
        <authorList>
            <person name="Tan M.H."/>
            <person name="Gan H.M."/>
            <person name="Croft L.J."/>
            <person name="Austin C.M."/>
        </authorList>
    </citation>
    <scope>NUCLEOTIDE SEQUENCE [LARGE SCALE GENOMIC DNA]</scope>
    <source>
        <strain evidence="4">Aro1</strain>
    </source>
</reference>
<dbReference type="InterPro" id="IPR026320">
    <property type="entry name" value="PRR14"/>
</dbReference>
<feature type="non-terminal residue" evidence="4">
    <location>
        <position position="1"/>
    </location>
</feature>
<evidence type="ECO:0000313" key="5">
    <source>
        <dbReference type="Proteomes" id="UP000034805"/>
    </source>
</evidence>
<accession>A0A0P7TM49</accession>
<keyword evidence="1" id="KW-0597">Phosphoprotein</keyword>
<feature type="compositionally biased region" description="Polar residues" evidence="2">
    <location>
        <begin position="153"/>
        <end position="162"/>
    </location>
</feature>
<dbReference type="EMBL" id="JARO02008994">
    <property type="protein sequence ID" value="KPP62077.1"/>
    <property type="molecule type" value="Genomic_DNA"/>
</dbReference>
<evidence type="ECO:0000259" key="3">
    <source>
        <dbReference type="Pfam" id="PF15386"/>
    </source>
</evidence>
<sequence>HKSGRTSRCNVNQVTSVLRVEDCATGKSEVHLDAKKPEQEQKFAARKVIDVANGCGLVTEQGGWKVKHREMPSKALPHRKRARSWVRNEGWGKNRVGDTQEQQKNDVPPKTSGNSPLPTRLLRSNSCPEISALLNNSRSRFPSSLQSSLPSSVHQCPQTESTKQGEHGKVSCIRIRKTPPKPLTNLTPMGLPRPVRLKKKEFSLEEIYTNKNFRKPPEGRLETIFEVPVSGRDGSLSLISQRRFKRLVEFPEAGVARKPKRPLVGLGLCRKVGEKSAVSRTRRAGSSQAKEGRSLTSQELDSLLCSKLSQLDRWISLDQRQNADAGHSTDDAANSQQPVLLDSTARMVIRVQGNLLIGGLNSGSSGIAAHS</sequence>
<dbReference type="Proteomes" id="UP000034805">
    <property type="component" value="Unassembled WGS sequence"/>
</dbReference>
<feature type="compositionally biased region" description="Basic and acidic residues" evidence="2">
    <location>
        <begin position="90"/>
        <end position="104"/>
    </location>
</feature>
<evidence type="ECO:0000256" key="2">
    <source>
        <dbReference type="SAM" id="MobiDB-lite"/>
    </source>
</evidence>
<proteinExistence type="predicted"/>